<protein>
    <submittedName>
        <fullName evidence="2">Uncharacterized protein</fullName>
    </submittedName>
</protein>
<name>A0A9P1J1K7_9PELO</name>
<feature type="compositionally biased region" description="Basic residues" evidence="1">
    <location>
        <begin position="149"/>
        <end position="165"/>
    </location>
</feature>
<evidence type="ECO:0000313" key="2">
    <source>
        <dbReference type="EMBL" id="CAI5456486.1"/>
    </source>
</evidence>
<feature type="region of interest" description="Disordered" evidence="1">
    <location>
        <begin position="1"/>
        <end position="95"/>
    </location>
</feature>
<evidence type="ECO:0000313" key="3">
    <source>
        <dbReference type="Proteomes" id="UP001152747"/>
    </source>
</evidence>
<dbReference type="EMBL" id="CANHGI010000006">
    <property type="protein sequence ID" value="CAI5456486.1"/>
    <property type="molecule type" value="Genomic_DNA"/>
</dbReference>
<accession>A0A9P1J1K7</accession>
<dbReference type="AlphaFoldDB" id="A0A9P1J1K7"/>
<feature type="compositionally biased region" description="Basic and acidic residues" evidence="1">
    <location>
        <begin position="16"/>
        <end position="26"/>
    </location>
</feature>
<feature type="compositionally biased region" description="Polar residues" evidence="1">
    <location>
        <begin position="46"/>
        <end position="64"/>
    </location>
</feature>
<feature type="region of interest" description="Disordered" evidence="1">
    <location>
        <begin position="130"/>
        <end position="166"/>
    </location>
</feature>
<gene>
    <name evidence="2" type="ORF">CAMP_LOCUS19123</name>
</gene>
<organism evidence="2 3">
    <name type="scientific">Caenorhabditis angaria</name>
    <dbReference type="NCBI Taxonomy" id="860376"/>
    <lineage>
        <taxon>Eukaryota</taxon>
        <taxon>Metazoa</taxon>
        <taxon>Ecdysozoa</taxon>
        <taxon>Nematoda</taxon>
        <taxon>Chromadorea</taxon>
        <taxon>Rhabditida</taxon>
        <taxon>Rhabditina</taxon>
        <taxon>Rhabditomorpha</taxon>
        <taxon>Rhabditoidea</taxon>
        <taxon>Rhabditidae</taxon>
        <taxon>Peloderinae</taxon>
        <taxon>Caenorhabditis</taxon>
    </lineage>
</organism>
<comment type="caution">
    <text evidence="2">The sequence shown here is derived from an EMBL/GenBank/DDBJ whole genome shotgun (WGS) entry which is preliminary data.</text>
</comment>
<dbReference type="Proteomes" id="UP001152747">
    <property type="component" value="Unassembled WGS sequence"/>
</dbReference>
<reference evidence="2" key="1">
    <citation type="submission" date="2022-11" db="EMBL/GenBank/DDBJ databases">
        <authorList>
            <person name="Kikuchi T."/>
        </authorList>
    </citation>
    <scope>NUCLEOTIDE SEQUENCE</scope>
    <source>
        <strain evidence="2">PS1010</strain>
    </source>
</reference>
<proteinExistence type="predicted"/>
<evidence type="ECO:0000256" key="1">
    <source>
        <dbReference type="SAM" id="MobiDB-lite"/>
    </source>
</evidence>
<sequence length="206" mass="22992">MPDKRLTRAERKRKAERQQKTEELNKRARPGYFLFTPPRGVIPRSDTPQTTSGNVMFNRFSSDGEQFDEVADPAPQQPQAGPPPPPAAADVQQPVVQDDVNQVVVAPVDAQVARPEDVVAPARDVVVQAVSEESSADESDNRAAQPVIQRRRRRRRRRGDGRRRGAFVYERPAVLMGDPHEGEVVIDLFLPPVEDDTQRESDSDAP</sequence>
<keyword evidence="3" id="KW-1185">Reference proteome</keyword>